<dbReference type="AlphaFoldDB" id="A0A6G7K734"/>
<dbReference type="InterPro" id="IPR009370">
    <property type="entry name" value="YutD-like"/>
</dbReference>
<proteinExistence type="predicted"/>
<gene>
    <name evidence="3" type="ORF">G7057_00125</name>
</gene>
<name>A0A6G7K734_9LACT</name>
<evidence type="ECO:0000256" key="1">
    <source>
        <dbReference type="PIRSR" id="PIRSR012565-1"/>
    </source>
</evidence>
<evidence type="ECO:0000313" key="4">
    <source>
        <dbReference type="Proteomes" id="UP000501451"/>
    </source>
</evidence>
<evidence type="ECO:0000313" key="3">
    <source>
        <dbReference type="EMBL" id="QII81031.1"/>
    </source>
</evidence>
<dbReference type="InterPro" id="IPR038141">
    <property type="entry name" value="YutD-like_sf"/>
</dbReference>
<accession>A0A6G7K734</accession>
<feature type="compositionally biased region" description="Basic and acidic residues" evidence="2">
    <location>
        <begin position="1"/>
        <end position="15"/>
    </location>
</feature>
<organism evidence="3 4">
    <name type="scientific">Jeotgalibaca arthritidis</name>
    <dbReference type="NCBI Taxonomy" id="1868794"/>
    <lineage>
        <taxon>Bacteria</taxon>
        <taxon>Bacillati</taxon>
        <taxon>Bacillota</taxon>
        <taxon>Bacilli</taxon>
        <taxon>Lactobacillales</taxon>
        <taxon>Carnobacteriaceae</taxon>
        <taxon>Jeotgalibaca</taxon>
    </lineage>
</organism>
<dbReference type="Gene3D" id="3.50.4.20">
    <property type="match status" value="1"/>
</dbReference>
<feature type="region of interest" description="Disordered" evidence="2">
    <location>
        <begin position="140"/>
        <end position="211"/>
    </location>
</feature>
<dbReference type="KEGG" id="jar:G7057_00125"/>
<dbReference type="EMBL" id="CP049740">
    <property type="protein sequence ID" value="QII81031.1"/>
    <property type="molecule type" value="Genomic_DNA"/>
</dbReference>
<dbReference type="RefSeq" id="WP_166160493.1">
    <property type="nucleotide sequence ID" value="NZ_CP049740.1"/>
</dbReference>
<feature type="disulfide bond" evidence="1">
    <location>
        <begin position="125"/>
        <end position="129"/>
    </location>
</feature>
<dbReference type="Proteomes" id="UP000501451">
    <property type="component" value="Chromosome"/>
</dbReference>
<sequence length="211" mass="24690">MSEQKKKKDSIKEQLDTTLETLATPEEEVKKEEEKKLPQSQVELIEENKVKIENSIYTIVVNHRDAVQAEALAGRYNSILNKYDYIVGDWGYDQLRLKGFFHDSNHRAAFDKKINFLEDYLYEFCNFGCAYFVLEKDQGDKPAKSKSKRRKKRQVRGKVVDEQQQPQAKKQKKNFAIKNSDSKPQHNQKKPNQPKKAAQPKTAFKIHEKKD</sequence>
<dbReference type="PIRSF" id="PIRSF012565">
    <property type="entry name" value="DUF1027"/>
    <property type="match status" value="1"/>
</dbReference>
<keyword evidence="1" id="KW-1015">Disulfide bond</keyword>
<evidence type="ECO:0000256" key="2">
    <source>
        <dbReference type="SAM" id="MobiDB-lite"/>
    </source>
</evidence>
<keyword evidence="4" id="KW-1185">Reference proteome</keyword>
<feature type="region of interest" description="Disordered" evidence="2">
    <location>
        <begin position="1"/>
        <end position="38"/>
    </location>
</feature>
<protein>
    <submittedName>
        <fullName evidence="3">YutD family protein</fullName>
    </submittedName>
</protein>
<dbReference type="Pfam" id="PF06265">
    <property type="entry name" value="YutD-like"/>
    <property type="match status" value="1"/>
</dbReference>
<reference evidence="3 4" key="1">
    <citation type="journal article" date="2017" name="Int. J. Syst. Evol. Microbiol.">
        <title>Jeotgalibaca porci sp. nov. and Jeotgalibaca arthritidis sp. nov., isolated from pigs, and emended description of the genus Jeotgalibaca.</title>
        <authorList>
            <person name="Zamora L."/>
            <person name="Perez-Sancho M."/>
            <person name="Dominguez L."/>
            <person name="Fernandez-Garayzabal J.F."/>
            <person name="Vela A.I."/>
        </authorList>
    </citation>
    <scope>NUCLEOTIDE SEQUENCE [LARGE SCALE GENOMIC DNA]</scope>
    <source>
        <strain evidence="3 4">CECT 9157</strain>
    </source>
</reference>
<feature type="compositionally biased region" description="Basic residues" evidence="2">
    <location>
        <begin position="144"/>
        <end position="156"/>
    </location>
</feature>
<feature type="compositionally biased region" description="Basic and acidic residues" evidence="2">
    <location>
        <begin position="27"/>
        <end position="37"/>
    </location>
</feature>